<dbReference type="Pfam" id="PF00293">
    <property type="entry name" value="NUDIX"/>
    <property type="match status" value="1"/>
</dbReference>
<feature type="domain" description="Nudix hydrolase" evidence="3">
    <location>
        <begin position="218"/>
        <end position="354"/>
    </location>
</feature>
<dbReference type="CDD" id="cd18873">
    <property type="entry name" value="NUDIX_NadM_like"/>
    <property type="match status" value="1"/>
</dbReference>
<dbReference type="Pfam" id="PF01467">
    <property type="entry name" value="CTP_transf_like"/>
    <property type="match status" value="1"/>
</dbReference>
<dbReference type="AlphaFoldDB" id="A0A4R3HRV8"/>
<evidence type="ECO:0000259" key="3">
    <source>
        <dbReference type="PROSITE" id="PS51462"/>
    </source>
</evidence>
<dbReference type="GO" id="GO:0016787">
    <property type="term" value="F:hydrolase activity"/>
    <property type="evidence" value="ECO:0007669"/>
    <property type="project" value="UniProtKB-KW"/>
</dbReference>
<keyword evidence="4" id="KW-0378">Hydrolase</keyword>
<dbReference type="SUPFAM" id="SSF55811">
    <property type="entry name" value="Nudix"/>
    <property type="match status" value="1"/>
</dbReference>
<protein>
    <submittedName>
        <fullName evidence="4">Bifunctional NMN adenylyltransferase/nudix hydrolase</fullName>
    </submittedName>
</protein>
<dbReference type="NCBIfam" id="TIGR00125">
    <property type="entry name" value="cyt_tran_rel"/>
    <property type="match status" value="1"/>
</dbReference>
<name>A0A4R3HRV8_PAULE</name>
<keyword evidence="1 4" id="KW-0808">Transferase</keyword>
<proteinExistence type="predicted"/>
<evidence type="ECO:0000256" key="1">
    <source>
        <dbReference type="ARBA" id="ARBA00022679"/>
    </source>
</evidence>
<reference evidence="4 5" key="1">
    <citation type="submission" date="2019-03" db="EMBL/GenBank/DDBJ databases">
        <title>Genomic Encyclopedia of Type Strains, Phase IV (KMG-IV): sequencing the most valuable type-strain genomes for metagenomic binning, comparative biology and taxonomic classification.</title>
        <authorList>
            <person name="Goeker M."/>
        </authorList>
    </citation>
    <scope>NUCLEOTIDE SEQUENCE [LARGE SCALE GENOMIC DNA]</scope>
    <source>
        <strain evidence="4 5">DSM 7445</strain>
    </source>
</reference>
<dbReference type="InterPro" id="IPR014729">
    <property type="entry name" value="Rossmann-like_a/b/a_fold"/>
</dbReference>
<dbReference type="GO" id="GO:0016779">
    <property type="term" value="F:nucleotidyltransferase activity"/>
    <property type="evidence" value="ECO:0007669"/>
    <property type="project" value="UniProtKB-KW"/>
</dbReference>
<dbReference type="PROSITE" id="PS51462">
    <property type="entry name" value="NUDIX"/>
    <property type="match status" value="1"/>
</dbReference>
<comment type="caution">
    <text evidence="4">The sequence shown here is derived from an EMBL/GenBank/DDBJ whole genome shotgun (WGS) entry which is preliminary data.</text>
</comment>
<dbReference type="SUPFAM" id="SSF52374">
    <property type="entry name" value="Nucleotidylyl transferase"/>
    <property type="match status" value="1"/>
</dbReference>
<dbReference type="Proteomes" id="UP000295382">
    <property type="component" value="Unassembled WGS sequence"/>
</dbReference>
<accession>A0A4R3HRV8</accession>
<evidence type="ECO:0000256" key="2">
    <source>
        <dbReference type="ARBA" id="ARBA00022695"/>
    </source>
</evidence>
<sequence length="360" mass="40582">MPHHDPLSSSVTPGDVEQPADLAVLIGRFQPFHNGHAFLLQRALDAAPRVAVVLGSAWHARSARNPFDWRERAAMIAESLPPPDRARVEFIPLRDYYDDVRWCHALRREVETYAGPDKRIALVGHFKDHSSYYLSRFPQWQLISAENFAGINATELRGILFESANPHDALARLEPVVPTAVRLRLEAWMATPEFAALTDEYRQLAKDKAAWSCAPYPPIFSTVDAVVTAAAHVLLVKRGGFPGKGQWALPGGFVEPRERLLKSALRELKEETQLAVDEAELKAALRDVKVFDHPERSQRGRTITHAHYFALDRNELPKVEGSDDAAQARWVAVAALPDMEEEFFEDHFHILDSFLHVLQE</sequence>
<dbReference type="OrthoDB" id="542521at2"/>
<dbReference type="EMBL" id="SLZQ01000010">
    <property type="protein sequence ID" value="TCS35658.1"/>
    <property type="molecule type" value="Genomic_DNA"/>
</dbReference>
<dbReference type="InterPro" id="IPR000086">
    <property type="entry name" value="NUDIX_hydrolase_dom"/>
</dbReference>
<organism evidence="4 5">
    <name type="scientific">Paucimonas lemoignei</name>
    <name type="common">Pseudomonas lemoignei</name>
    <dbReference type="NCBI Taxonomy" id="29443"/>
    <lineage>
        <taxon>Bacteria</taxon>
        <taxon>Pseudomonadati</taxon>
        <taxon>Pseudomonadota</taxon>
        <taxon>Betaproteobacteria</taxon>
        <taxon>Burkholderiales</taxon>
        <taxon>Burkholderiaceae</taxon>
        <taxon>Paucimonas</taxon>
    </lineage>
</organism>
<gene>
    <name evidence="4" type="ORF">EDC30_110127</name>
</gene>
<dbReference type="Gene3D" id="3.40.50.620">
    <property type="entry name" value="HUPs"/>
    <property type="match status" value="1"/>
</dbReference>
<keyword evidence="2 4" id="KW-0548">Nucleotidyltransferase</keyword>
<keyword evidence="5" id="KW-1185">Reference proteome</keyword>
<dbReference type="InterPro" id="IPR004821">
    <property type="entry name" value="Cyt_trans-like"/>
</dbReference>
<dbReference type="PANTHER" id="PTHR21342">
    <property type="entry name" value="PHOSPHOPANTETHEINE ADENYLYLTRANSFERASE"/>
    <property type="match status" value="1"/>
</dbReference>
<dbReference type="PANTHER" id="PTHR21342:SF0">
    <property type="entry name" value="BIFUNCTIONAL NMN ADENYLYLTRANSFERASE_NUDIX HYDROLASE"/>
    <property type="match status" value="1"/>
</dbReference>
<evidence type="ECO:0000313" key="5">
    <source>
        <dbReference type="Proteomes" id="UP000295382"/>
    </source>
</evidence>
<dbReference type="RefSeq" id="WP_132259659.1">
    <property type="nucleotide sequence ID" value="NZ_SLZQ01000010.1"/>
</dbReference>
<dbReference type="Gene3D" id="3.90.79.10">
    <property type="entry name" value="Nucleoside Triphosphate Pyrophosphohydrolase"/>
    <property type="match status" value="1"/>
</dbReference>
<evidence type="ECO:0000313" key="4">
    <source>
        <dbReference type="EMBL" id="TCS35658.1"/>
    </source>
</evidence>
<dbReference type="InterPro" id="IPR015797">
    <property type="entry name" value="NUDIX_hydrolase-like_dom_sf"/>
</dbReference>